<proteinExistence type="predicted"/>
<dbReference type="SUPFAM" id="SSF48498">
    <property type="entry name" value="Tetracyclin repressor-like, C-terminal domain"/>
    <property type="match status" value="1"/>
</dbReference>
<dbReference type="EMBL" id="CP127247">
    <property type="protein sequence ID" value="WIY23660.1"/>
    <property type="molecule type" value="Genomic_DNA"/>
</dbReference>
<keyword evidence="2" id="KW-1185">Reference proteome</keyword>
<name>A0A9Y2KV05_9RHOB</name>
<dbReference type="Proteomes" id="UP001238334">
    <property type="component" value="Chromosome"/>
</dbReference>
<accession>A0A9Y2KV05</accession>
<gene>
    <name evidence="1" type="ORF">QPJ95_13480</name>
</gene>
<protein>
    <submittedName>
        <fullName evidence="1">Uncharacterized protein</fullName>
    </submittedName>
</protein>
<sequence>MTAFFKALTSAVKDAQTGGCLCAETAPQDIATLIFGIIQSLVLRLLVTRDPSLLLSDGKRLLELQLSAFAPAAGAT</sequence>
<dbReference type="AlphaFoldDB" id="A0A9Y2KV05"/>
<dbReference type="InterPro" id="IPR036271">
    <property type="entry name" value="Tet_transcr_reg_TetR-rel_C_sf"/>
</dbReference>
<evidence type="ECO:0000313" key="2">
    <source>
        <dbReference type="Proteomes" id="UP001238334"/>
    </source>
</evidence>
<dbReference type="KEGG" id="ppso:QPJ95_13480"/>
<reference evidence="1 2" key="1">
    <citation type="submission" date="2023-06" db="EMBL/GenBank/DDBJ databases">
        <title>Parasedimentitalea psychrophila sp. nov., a psychrophilic bacterium isolated from deep-sea sediment.</title>
        <authorList>
            <person name="Li A."/>
        </authorList>
    </citation>
    <scope>NUCLEOTIDE SEQUENCE [LARGE SCALE GENOMIC DNA]</scope>
    <source>
        <strain evidence="1 2">QS115</strain>
    </source>
</reference>
<dbReference type="RefSeq" id="WP_270920534.1">
    <property type="nucleotide sequence ID" value="NZ_CP127247.1"/>
</dbReference>
<organism evidence="1 2">
    <name type="scientific">Parasedimentitalea psychrophila</name>
    <dbReference type="NCBI Taxonomy" id="2997337"/>
    <lineage>
        <taxon>Bacteria</taxon>
        <taxon>Pseudomonadati</taxon>
        <taxon>Pseudomonadota</taxon>
        <taxon>Alphaproteobacteria</taxon>
        <taxon>Rhodobacterales</taxon>
        <taxon>Paracoccaceae</taxon>
        <taxon>Parasedimentitalea</taxon>
    </lineage>
</organism>
<evidence type="ECO:0000313" key="1">
    <source>
        <dbReference type="EMBL" id="WIY23660.1"/>
    </source>
</evidence>